<proteinExistence type="predicted"/>
<dbReference type="EMBL" id="LHXY01000028">
    <property type="protein sequence ID" value="KXB01753.1"/>
    <property type="molecule type" value="Genomic_DNA"/>
</dbReference>
<protein>
    <submittedName>
        <fullName evidence="2">Uncharacterized protein</fullName>
    </submittedName>
</protein>
<dbReference type="AlphaFoldDB" id="A0A133V5N5"/>
<reference evidence="2 3" key="1">
    <citation type="journal article" date="2016" name="Sci. Rep.">
        <title>Metabolic traits of an uncultured archaeal lineage -MSBL1- from brine pools of the Red Sea.</title>
        <authorList>
            <person name="Mwirichia R."/>
            <person name="Alam I."/>
            <person name="Rashid M."/>
            <person name="Vinu M."/>
            <person name="Ba-Alawi W."/>
            <person name="Anthony Kamau A."/>
            <person name="Kamanda Ngugi D."/>
            <person name="Goker M."/>
            <person name="Klenk H.P."/>
            <person name="Bajic V."/>
            <person name="Stingl U."/>
        </authorList>
    </citation>
    <scope>NUCLEOTIDE SEQUENCE [LARGE SCALE GENOMIC DNA]</scope>
    <source>
        <strain evidence="2">SCGC-AAA261F17</strain>
    </source>
</reference>
<comment type="caution">
    <text evidence="2">The sequence shown here is derived from an EMBL/GenBank/DDBJ whole genome shotgun (WGS) entry which is preliminary data.</text>
</comment>
<feature type="transmembrane region" description="Helical" evidence="1">
    <location>
        <begin position="43"/>
        <end position="64"/>
    </location>
</feature>
<dbReference type="Proteomes" id="UP000070035">
    <property type="component" value="Unassembled WGS sequence"/>
</dbReference>
<gene>
    <name evidence="2" type="ORF">AKJ44_02155</name>
</gene>
<organism evidence="2 3">
    <name type="scientific">candidate division MSBL1 archaeon SCGC-AAA261F17</name>
    <dbReference type="NCBI Taxonomy" id="1698274"/>
    <lineage>
        <taxon>Archaea</taxon>
        <taxon>Methanobacteriati</taxon>
        <taxon>Methanobacteriota</taxon>
        <taxon>candidate division MSBL1</taxon>
    </lineage>
</organism>
<feature type="transmembrane region" description="Helical" evidence="1">
    <location>
        <begin position="76"/>
        <end position="96"/>
    </location>
</feature>
<evidence type="ECO:0000256" key="1">
    <source>
        <dbReference type="SAM" id="Phobius"/>
    </source>
</evidence>
<keyword evidence="1" id="KW-1133">Transmembrane helix</keyword>
<keyword evidence="3" id="KW-1185">Reference proteome</keyword>
<keyword evidence="1" id="KW-0812">Transmembrane</keyword>
<name>A0A133V5N5_9EURY</name>
<keyword evidence="1" id="KW-0472">Membrane</keyword>
<accession>A0A133V5N5</accession>
<evidence type="ECO:0000313" key="3">
    <source>
        <dbReference type="Proteomes" id="UP000070035"/>
    </source>
</evidence>
<evidence type="ECO:0000313" key="2">
    <source>
        <dbReference type="EMBL" id="KXB01753.1"/>
    </source>
</evidence>
<sequence>MAKKKSSEKPPESIEDVKHRLGVVERELGNLVKFQWKYAKRMLKFGTAAWIFGLAVFVATLTIYQDPGLLFGAPSISLSLLVIAAAAPVLITVIMLQRHRRKIKRLERIRQGLLTQYEKTLLKKMEENITK</sequence>